<dbReference type="Pfam" id="PF05175">
    <property type="entry name" value="MTS"/>
    <property type="match status" value="1"/>
</dbReference>
<accession>A0A9P8PXJ3</accession>
<feature type="domain" description="Methyltransferase small" evidence="6">
    <location>
        <begin position="95"/>
        <end position="187"/>
    </location>
</feature>
<proteinExistence type="predicted"/>
<sequence>MVRIPTNLILRARKKSSLLPLLLKPCKTIDSAEQELRWIQNELPQNQWLKACYLRSNNVPLQYILGSQPFGDLNIKCKKDVLIPRWETEEYTLKLVDQLRSIKESLKIIDICTGTGCIPLLLGSKLKNSSVKGIDVSEKAILLSNENKVLNSIPNVEFRSGDVFDANIVQEKYDIVVSNPPYISADDFKSSSTEISVRLYEPKLALVGGNEFYTALVNNVLLSTDAEGFLFEIGYTHQYKHTRNLLNLNQWNTCLYFDSAGNARAIIGWKKGSKMQILENIR</sequence>
<evidence type="ECO:0000256" key="5">
    <source>
        <dbReference type="ARBA" id="ARBA00048391"/>
    </source>
</evidence>
<dbReference type="InterPro" id="IPR007848">
    <property type="entry name" value="Small_mtfrase_dom"/>
</dbReference>
<gene>
    <name evidence="7" type="ORF">WICMUC_001015</name>
</gene>
<comment type="catalytic activity">
    <reaction evidence="5">
        <text>L-glutaminyl-[peptide chain release factor] + S-adenosyl-L-methionine = N(5)-methyl-L-glutaminyl-[peptide chain release factor] + S-adenosyl-L-homocysteine + H(+)</text>
        <dbReference type="Rhea" id="RHEA:42896"/>
        <dbReference type="Rhea" id="RHEA-COMP:10271"/>
        <dbReference type="Rhea" id="RHEA-COMP:10272"/>
        <dbReference type="ChEBI" id="CHEBI:15378"/>
        <dbReference type="ChEBI" id="CHEBI:30011"/>
        <dbReference type="ChEBI" id="CHEBI:57856"/>
        <dbReference type="ChEBI" id="CHEBI:59789"/>
        <dbReference type="ChEBI" id="CHEBI:61891"/>
        <dbReference type="EC" id="2.1.1.297"/>
    </reaction>
</comment>
<protein>
    <recommendedName>
        <fullName evidence="1">peptide chain release factor N(5)-glutamine methyltransferase</fullName>
        <ecNumber evidence="1">2.1.1.297</ecNumber>
    </recommendedName>
</protein>
<evidence type="ECO:0000259" key="6">
    <source>
        <dbReference type="Pfam" id="PF05175"/>
    </source>
</evidence>
<dbReference type="InterPro" id="IPR004556">
    <property type="entry name" value="HemK-like"/>
</dbReference>
<dbReference type="SUPFAM" id="SSF53335">
    <property type="entry name" value="S-adenosyl-L-methionine-dependent methyltransferases"/>
    <property type="match status" value="1"/>
</dbReference>
<dbReference type="GO" id="GO:0032259">
    <property type="term" value="P:methylation"/>
    <property type="evidence" value="ECO:0007669"/>
    <property type="project" value="UniProtKB-KW"/>
</dbReference>
<dbReference type="GO" id="GO:0102559">
    <property type="term" value="F:peptide chain release factor N(5)-glutamine methyltransferase activity"/>
    <property type="evidence" value="ECO:0007669"/>
    <property type="project" value="UniProtKB-EC"/>
</dbReference>
<evidence type="ECO:0000256" key="2">
    <source>
        <dbReference type="ARBA" id="ARBA00022603"/>
    </source>
</evidence>
<dbReference type="PROSITE" id="PS00092">
    <property type="entry name" value="N6_MTASE"/>
    <property type="match status" value="1"/>
</dbReference>
<dbReference type="InterPro" id="IPR002052">
    <property type="entry name" value="DNA_methylase_N6_adenine_CS"/>
</dbReference>
<dbReference type="Gene3D" id="3.40.50.150">
    <property type="entry name" value="Vaccinia Virus protein VP39"/>
    <property type="match status" value="1"/>
</dbReference>
<dbReference type="NCBIfam" id="TIGR00536">
    <property type="entry name" value="hemK_fam"/>
    <property type="match status" value="1"/>
</dbReference>
<comment type="caution">
    <text evidence="7">The sequence shown here is derived from an EMBL/GenBank/DDBJ whole genome shotgun (WGS) entry which is preliminary data.</text>
</comment>
<dbReference type="InterPro" id="IPR029063">
    <property type="entry name" value="SAM-dependent_MTases_sf"/>
</dbReference>
<dbReference type="EMBL" id="JAEUBF010000315">
    <property type="protein sequence ID" value="KAH3679395.1"/>
    <property type="molecule type" value="Genomic_DNA"/>
</dbReference>
<keyword evidence="3" id="KW-0808">Transferase</keyword>
<dbReference type="Proteomes" id="UP000769528">
    <property type="component" value="Unassembled WGS sequence"/>
</dbReference>
<evidence type="ECO:0000256" key="4">
    <source>
        <dbReference type="ARBA" id="ARBA00022691"/>
    </source>
</evidence>
<keyword evidence="4" id="KW-0949">S-adenosyl-L-methionine</keyword>
<dbReference type="GO" id="GO:0005739">
    <property type="term" value="C:mitochondrion"/>
    <property type="evidence" value="ECO:0007669"/>
    <property type="project" value="TreeGrafter"/>
</dbReference>
<keyword evidence="8" id="KW-1185">Reference proteome</keyword>
<dbReference type="PANTHER" id="PTHR18895:SF74">
    <property type="entry name" value="MTRF1L RELEASE FACTOR GLUTAMINE METHYLTRANSFERASE"/>
    <property type="match status" value="1"/>
</dbReference>
<dbReference type="CDD" id="cd02440">
    <property type="entry name" value="AdoMet_MTases"/>
    <property type="match status" value="1"/>
</dbReference>
<organism evidence="7 8">
    <name type="scientific">Wickerhamomyces mucosus</name>
    <dbReference type="NCBI Taxonomy" id="1378264"/>
    <lineage>
        <taxon>Eukaryota</taxon>
        <taxon>Fungi</taxon>
        <taxon>Dikarya</taxon>
        <taxon>Ascomycota</taxon>
        <taxon>Saccharomycotina</taxon>
        <taxon>Saccharomycetes</taxon>
        <taxon>Phaffomycetales</taxon>
        <taxon>Wickerhamomycetaceae</taxon>
        <taxon>Wickerhamomyces</taxon>
    </lineage>
</organism>
<dbReference type="EC" id="2.1.1.297" evidence="1"/>
<dbReference type="GO" id="GO:0003676">
    <property type="term" value="F:nucleic acid binding"/>
    <property type="evidence" value="ECO:0007669"/>
    <property type="project" value="InterPro"/>
</dbReference>
<dbReference type="PANTHER" id="PTHR18895">
    <property type="entry name" value="HEMK METHYLTRANSFERASE"/>
    <property type="match status" value="1"/>
</dbReference>
<keyword evidence="2" id="KW-0489">Methyltransferase</keyword>
<dbReference type="InterPro" id="IPR050320">
    <property type="entry name" value="N5-glutamine_MTase"/>
</dbReference>
<evidence type="ECO:0000256" key="3">
    <source>
        <dbReference type="ARBA" id="ARBA00022679"/>
    </source>
</evidence>
<evidence type="ECO:0000313" key="8">
    <source>
        <dbReference type="Proteomes" id="UP000769528"/>
    </source>
</evidence>
<dbReference type="AlphaFoldDB" id="A0A9P8PXJ3"/>
<name>A0A9P8PXJ3_9ASCO</name>
<reference evidence="7" key="2">
    <citation type="submission" date="2021-01" db="EMBL/GenBank/DDBJ databases">
        <authorList>
            <person name="Schikora-Tamarit M.A."/>
        </authorList>
    </citation>
    <scope>NUCLEOTIDE SEQUENCE</scope>
    <source>
        <strain evidence="7">CBS6341</strain>
    </source>
</reference>
<reference evidence="7" key="1">
    <citation type="journal article" date="2021" name="Open Biol.">
        <title>Shared evolutionary footprints suggest mitochondrial oxidative damage underlies multiple complex I losses in fungi.</title>
        <authorList>
            <person name="Schikora-Tamarit M.A."/>
            <person name="Marcet-Houben M."/>
            <person name="Nosek J."/>
            <person name="Gabaldon T."/>
        </authorList>
    </citation>
    <scope>NUCLEOTIDE SEQUENCE</scope>
    <source>
        <strain evidence="7">CBS6341</strain>
    </source>
</reference>
<evidence type="ECO:0000256" key="1">
    <source>
        <dbReference type="ARBA" id="ARBA00012771"/>
    </source>
</evidence>
<dbReference type="OrthoDB" id="269872at2759"/>
<evidence type="ECO:0000313" key="7">
    <source>
        <dbReference type="EMBL" id="KAH3679395.1"/>
    </source>
</evidence>